<dbReference type="Pfam" id="PF01728">
    <property type="entry name" value="FtsJ"/>
    <property type="match status" value="1"/>
</dbReference>
<keyword evidence="9" id="KW-1185">Reference proteome</keyword>
<evidence type="ECO:0000313" key="10">
    <source>
        <dbReference type="RefSeq" id="XP_018024597.1"/>
    </source>
</evidence>
<keyword evidence="3 10" id="KW-0489">Methyltransferase</keyword>
<dbReference type="InterPro" id="IPR050082">
    <property type="entry name" value="RNA_methyltr_RlmE"/>
</dbReference>
<dbReference type="PANTHER" id="PTHR10920">
    <property type="entry name" value="RIBOSOMAL RNA METHYLTRANSFERASE"/>
    <property type="match status" value="1"/>
</dbReference>
<evidence type="ECO:0000256" key="2">
    <source>
        <dbReference type="ARBA" id="ARBA00022552"/>
    </source>
</evidence>
<dbReference type="OrthoDB" id="20105at2759"/>
<evidence type="ECO:0000256" key="7">
    <source>
        <dbReference type="SAM" id="MobiDB-lite"/>
    </source>
</evidence>
<evidence type="ECO:0000256" key="3">
    <source>
        <dbReference type="ARBA" id="ARBA00022603"/>
    </source>
</evidence>
<dbReference type="GeneID" id="108680306"/>
<dbReference type="KEGG" id="hazt:108680306"/>
<keyword evidence="5" id="KW-0949">S-adenosyl-L-methionine</keyword>
<sequence length="319" mass="34749">MLLSSSEYTLLRCGAAIQSCASVQSLSSCLSTRTPPHRKLRDQTSSVQTVRVGVATACSIHTCSVQSLQAGRVLHKIVPSNLRGKSRTAQDWLTRQLNDPYVAKARRLNYRARSAFKLLELQERLSLLRAGATVLECGASPGAWTQVAVQHCNPEDSPTYKSSSPTGCVVAVDLQPVSPVPGATFVCGDFTSPDTQQRVLQLLPKGVDVVLSDMAPSATGIKEHDHTRIMRLAVCAAHFAVRHATPHSCFLCKVWAGGEVDKFLRQLSLLYEDARLVKPPSSRSNSAELFVYARGLKSSNNNAANQQDDNKDYNITKSQ</sequence>
<evidence type="ECO:0000256" key="6">
    <source>
        <dbReference type="ARBA" id="ARBA00041184"/>
    </source>
</evidence>
<evidence type="ECO:0000256" key="4">
    <source>
        <dbReference type="ARBA" id="ARBA00022679"/>
    </source>
</evidence>
<dbReference type="GO" id="GO:0008650">
    <property type="term" value="F:rRNA (uridine-2'-O-)-methyltransferase activity"/>
    <property type="evidence" value="ECO:0007669"/>
    <property type="project" value="TreeGrafter"/>
</dbReference>
<dbReference type="InterPro" id="IPR029063">
    <property type="entry name" value="SAM-dependent_MTases_sf"/>
</dbReference>
<dbReference type="GO" id="GO:0005739">
    <property type="term" value="C:mitochondrion"/>
    <property type="evidence" value="ECO:0007669"/>
    <property type="project" value="TreeGrafter"/>
</dbReference>
<dbReference type="CTD" id="29960"/>
<dbReference type="SUPFAM" id="SSF53335">
    <property type="entry name" value="S-adenosyl-L-methionine-dependent methyltransferases"/>
    <property type="match status" value="1"/>
</dbReference>
<evidence type="ECO:0000313" key="9">
    <source>
        <dbReference type="Proteomes" id="UP000694843"/>
    </source>
</evidence>
<organism evidence="9 10">
    <name type="scientific">Hyalella azteca</name>
    <name type="common">Amphipod</name>
    <dbReference type="NCBI Taxonomy" id="294128"/>
    <lineage>
        <taxon>Eukaryota</taxon>
        <taxon>Metazoa</taxon>
        <taxon>Ecdysozoa</taxon>
        <taxon>Arthropoda</taxon>
        <taxon>Crustacea</taxon>
        <taxon>Multicrustacea</taxon>
        <taxon>Malacostraca</taxon>
        <taxon>Eumalacostraca</taxon>
        <taxon>Peracarida</taxon>
        <taxon>Amphipoda</taxon>
        <taxon>Senticaudata</taxon>
        <taxon>Talitrida</taxon>
        <taxon>Talitroidea</taxon>
        <taxon>Hyalellidae</taxon>
        <taxon>Hyalella</taxon>
    </lineage>
</organism>
<dbReference type="InterPro" id="IPR002877">
    <property type="entry name" value="RNA_MeTrfase_FtsJ_dom"/>
</dbReference>
<evidence type="ECO:0000259" key="8">
    <source>
        <dbReference type="Pfam" id="PF01728"/>
    </source>
</evidence>
<name>A0A8B7PG95_HYAAZ</name>
<comment type="similarity">
    <text evidence="1">Belongs to the class I-like SAM-binding methyltransferase superfamily. RNA methyltransferase RlmE family.</text>
</comment>
<keyword evidence="4" id="KW-0808">Transferase</keyword>
<dbReference type="Proteomes" id="UP000694843">
    <property type="component" value="Unplaced"/>
</dbReference>
<feature type="region of interest" description="Disordered" evidence="7">
    <location>
        <begin position="300"/>
        <end position="319"/>
    </location>
</feature>
<dbReference type="HAMAP" id="MF_01547">
    <property type="entry name" value="RNA_methyltr_E"/>
    <property type="match status" value="1"/>
</dbReference>
<dbReference type="RefSeq" id="XP_018024597.1">
    <property type="nucleotide sequence ID" value="XM_018169108.2"/>
</dbReference>
<evidence type="ECO:0000256" key="1">
    <source>
        <dbReference type="ARBA" id="ARBA00009258"/>
    </source>
</evidence>
<evidence type="ECO:0000256" key="5">
    <source>
        <dbReference type="ARBA" id="ARBA00022691"/>
    </source>
</evidence>
<protein>
    <recommendedName>
        <fullName evidence="6">rRNA methyltransferase 2, mitochondrial</fullName>
    </recommendedName>
</protein>
<gene>
    <name evidence="10" type="primary">LOC108680306</name>
</gene>
<dbReference type="Gene3D" id="3.40.50.150">
    <property type="entry name" value="Vaccinia Virus protein VP39"/>
    <property type="match status" value="1"/>
</dbReference>
<proteinExistence type="inferred from homology"/>
<keyword evidence="2" id="KW-0698">rRNA processing</keyword>
<reference evidence="10" key="1">
    <citation type="submission" date="2025-08" db="UniProtKB">
        <authorList>
            <consortium name="RefSeq"/>
        </authorList>
    </citation>
    <scope>IDENTIFICATION</scope>
    <source>
        <tissue evidence="10">Whole organism</tissue>
    </source>
</reference>
<dbReference type="InterPro" id="IPR015507">
    <property type="entry name" value="rRNA-MeTfrase_E"/>
</dbReference>
<feature type="domain" description="Ribosomal RNA methyltransferase FtsJ" evidence="8">
    <location>
        <begin position="110"/>
        <end position="295"/>
    </location>
</feature>
<accession>A0A8B7PG95</accession>
<dbReference type="PANTHER" id="PTHR10920:SF18">
    <property type="entry name" value="RRNA METHYLTRANSFERASE 2, MITOCHONDRIAL"/>
    <property type="match status" value="1"/>
</dbReference>
<feature type="compositionally biased region" description="Basic and acidic residues" evidence="7">
    <location>
        <begin position="308"/>
        <end position="319"/>
    </location>
</feature>
<dbReference type="AlphaFoldDB" id="A0A8B7PG95"/>